<dbReference type="InterPro" id="IPR043873">
    <property type="entry name" value="DUF5858"/>
</dbReference>
<reference evidence="2 3" key="1">
    <citation type="journal article" date="2014" name="Arch. Virol.">
        <title>Complete genome sequence of Tunisvirus, a new member of the proposed family Marseilleviridae.</title>
        <authorList>
            <person name="Aherfi S."/>
            <person name="Boughalmi M."/>
            <person name="Pagnier I."/>
            <person name="Fournous G."/>
            <person name="La Scola B."/>
            <person name="Raoult D."/>
            <person name="Colson P."/>
        </authorList>
    </citation>
    <scope>NUCLEOTIDE SEQUENCE [LARGE SCALE GENOMIC DNA]</scope>
    <source>
        <strain evidence="2 3">U484</strain>
    </source>
</reference>
<dbReference type="Proteomes" id="UP000232615">
    <property type="component" value="Segment"/>
</dbReference>
<organism evidence="2 3">
    <name type="scientific">Tunisvirus fontaine2</name>
    <dbReference type="NCBI Taxonomy" id="1421067"/>
    <lineage>
        <taxon>Viruses</taxon>
        <taxon>Varidnaviria</taxon>
        <taxon>Bamfordvirae</taxon>
        <taxon>Nucleocytoviricota</taxon>
        <taxon>Megaviricetes</taxon>
        <taxon>Pimascovirales</taxon>
        <taxon>Pimascovirales incertae sedis</taxon>
        <taxon>Marseilleviridae</taxon>
        <taxon>Losannavirus</taxon>
        <taxon>Losannavirus tunisense</taxon>
    </lineage>
</organism>
<keyword evidence="3" id="KW-1185">Reference proteome</keyword>
<sequence>MATSNRLYTGYFRQPVVETVMCEEFSPAMGNYIQKLTKDVRSSLEEDIEVTITYQTSRALISFFGNSGLQHVLSVKEYTNKNIVIETPDTPRILQYWEAVAYASQVIRANSSYSSKILSRKLDKLNDNFEKLFDFLKESVEFAPGSENAQKFSKDFQEKARVLP</sequence>
<dbReference type="EMBL" id="KF483846">
    <property type="protein sequence ID" value="AHC54727.1"/>
    <property type="molecule type" value="Genomic_DNA"/>
</dbReference>
<gene>
    <name evidence="2" type="ORF">TNS_ORF9</name>
</gene>
<dbReference type="Pfam" id="PF19176">
    <property type="entry name" value="DUF5858"/>
    <property type="match status" value="1"/>
</dbReference>
<protein>
    <recommendedName>
        <fullName evidence="1">DUF5858 domain-containing protein</fullName>
    </recommendedName>
</protein>
<evidence type="ECO:0000259" key="1">
    <source>
        <dbReference type="Pfam" id="PF19176"/>
    </source>
</evidence>
<accession>V9SG48</accession>
<evidence type="ECO:0000313" key="2">
    <source>
        <dbReference type="EMBL" id="AHC54727.1"/>
    </source>
</evidence>
<evidence type="ECO:0000313" key="3">
    <source>
        <dbReference type="Proteomes" id="UP000232615"/>
    </source>
</evidence>
<feature type="domain" description="DUF5858" evidence="1">
    <location>
        <begin position="100"/>
        <end position="156"/>
    </location>
</feature>
<proteinExistence type="predicted"/>
<name>V9SG48_9VIRU</name>